<organism evidence="2 3">
    <name type="scientific">Coprinellus micaceus</name>
    <name type="common">Glistening ink-cap mushroom</name>
    <name type="synonym">Coprinus micaceus</name>
    <dbReference type="NCBI Taxonomy" id="71717"/>
    <lineage>
        <taxon>Eukaryota</taxon>
        <taxon>Fungi</taxon>
        <taxon>Dikarya</taxon>
        <taxon>Basidiomycota</taxon>
        <taxon>Agaricomycotina</taxon>
        <taxon>Agaricomycetes</taxon>
        <taxon>Agaricomycetidae</taxon>
        <taxon>Agaricales</taxon>
        <taxon>Agaricineae</taxon>
        <taxon>Psathyrellaceae</taxon>
        <taxon>Coprinellus</taxon>
    </lineage>
</organism>
<dbReference type="Proteomes" id="UP000298030">
    <property type="component" value="Unassembled WGS sequence"/>
</dbReference>
<evidence type="ECO:0000313" key="3">
    <source>
        <dbReference type="Proteomes" id="UP000298030"/>
    </source>
</evidence>
<sequence length="198" mass="21662">MQTSVITNAEATGDVAGETSLPISRVEGLPEFQTASGSRLPHLPESPASESLPPTYQEAQLDVSTCPLDDPDGMWITVQCKKDLLSEFPKLSPGSPPQPPFELEEAPPKLPEFYQALSRFEEAHSDLQGHAKAICDITKSLFDIQQDLSKIHEYWMEVGLHDFAHDVIPIIDCARGLLPQSTFAPSFLPTPPVVALVM</sequence>
<evidence type="ECO:0000313" key="2">
    <source>
        <dbReference type="EMBL" id="TEB31009.1"/>
    </source>
</evidence>
<accession>A0A4Y7TBR4</accession>
<keyword evidence="3" id="KW-1185">Reference proteome</keyword>
<reference evidence="2 3" key="1">
    <citation type="journal article" date="2019" name="Nat. Ecol. Evol.">
        <title>Megaphylogeny resolves global patterns of mushroom evolution.</title>
        <authorList>
            <person name="Varga T."/>
            <person name="Krizsan K."/>
            <person name="Foldi C."/>
            <person name="Dima B."/>
            <person name="Sanchez-Garcia M."/>
            <person name="Sanchez-Ramirez S."/>
            <person name="Szollosi G.J."/>
            <person name="Szarkandi J.G."/>
            <person name="Papp V."/>
            <person name="Albert L."/>
            <person name="Andreopoulos W."/>
            <person name="Angelini C."/>
            <person name="Antonin V."/>
            <person name="Barry K.W."/>
            <person name="Bougher N.L."/>
            <person name="Buchanan P."/>
            <person name="Buyck B."/>
            <person name="Bense V."/>
            <person name="Catcheside P."/>
            <person name="Chovatia M."/>
            <person name="Cooper J."/>
            <person name="Damon W."/>
            <person name="Desjardin D."/>
            <person name="Finy P."/>
            <person name="Geml J."/>
            <person name="Haridas S."/>
            <person name="Hughes K."/>
            <person name="Justo A."/>
            <person name="Karasinski D."/>
            <person name="Kautmanova I."/>
            <person name="Kiss B."/>
            <person name="Kocsube S."/>
            <person name="Kotiranta H."/>
            <person name="LaButti K.M."/>
            <person name="Lechner B.E."/>
            <person name="Liimatainen K."/>
            <person name="Lipzen A."/>
            <person name="Lukacs Z."/>
            <person name="Mihaltcheva S."/>
            <person name="Morgado L.N."/>
            <person name="Niskanen T."/>
            <person name="Noordeloos M.E."/>
            <person name="Ohm R.A."/>
            <person name="Ortiz-Santana B."/>
            <person name="Ovrebo C."/>
            <person name="Racz N."/>
            <person name="Riley R."/>
            <person name="Savchenko A."/>
            <person name="Shiryaev A."/>
            <person name="Soop K."/>
            <person name="Spirin V."/>
            <person name="Szebenyi C."/>
            <person name="Tomsovsky M."/>
            <person name="Tulloss R.E."/>
            <person name="Uehling J."/>
            <person name="Grigoriev I.V."/>
            <person name="Vagvolgyi C."/>
            <person name="Papp T."/>
            <person name="Martin F.M."/>
            <person name="Miettinen O."/>
            <person name="Hibbett D.S."/>
            <person name="Nagy L.G."/>
        </authorList>
    </citation>
    <scope>NUCLEOTIDE SEQUENCE [LARGE SCALE GENOMIC DNA]</scope>
    <source>
        <strain evidence="2 3">FP101781</strain>
    </source>
</reference>
<gene>
    <name evidence="2" type="ORF">FA13DRAFT_1791737</name>
</gene>
<evidence type="ECO:0000256" key="1">
    <source>
        <dbReference type="SAM" id="MobiDB-lite"/>
    </source>
</evidence>
<dbReference type="OrthoDB" id="3103621at2759"/>
<dbReference type="AlphaFoldDB" id="A0A4Y7TBR4"/>
<feature type="compositionally biased region" description="Low complexity" evidence="1">
    <location>
        <begin position="40"/>
        <end position="54"/>
    </location>
</feature>
<feature type="region of interest" description="Disordered" evidence="1">
    <location>
        <begin position="1"/>
        <end position="55"/>
    </location>
</feature>
<protein>
    <submittedName>
        <fullName evidence="2">Uncharacterized protein</fullName>
    </submittedName>
</protein>
<name>A0A4Y7TBR4_COPMI</name>
<feature type="compositionally biased region" description="Polar residues" evidence="1">
    <location>
        <begin position="1"/>
        <end position="10"/>
    </location>
</feature>
<proteinExistence type="predicted"/>
<comment type="caution">
    <text evidence="2">The sequence shown here is derived from an EMBL/GenBank/DDBJ whole genome shotgun (WGS) entry which is preliminary data.</text>
</comment>
<dbReference type="EMBL" id="QPFP01000020">
    <property type="protein sequence ID" value="TEB31009.1"/>
    <property type="molecule type" value="Genomic_DNA"/>
</dbReference>